<protein>
    <submittedName>
        <fullName evidence="2">Translation initiation factor 4G</fullName>
    </submittedName>
</protein>
<accession>A0A1I1W6N6</accession>
<feature type="compositionally biased region" description="Low complexity" evidence="1">
    <location>
        <begin position="148"/>
        <end position="158"/>
    </location>
</feature>
<gene>
    <name evidence="2" type="ORF">SAMN04487819_10527</name>
</gene>
<organism evidence="2 3">
    <name type="scientific">Actinopolyspora alba</name>
    <dbReference type="NCBI Taxonomy" id="673379"/>
    <lineage>
        <taxon>Bacteria</taxon>
        <taxon>Bacillati</taxon>
        <taxon>Actinomycetota</taxon>
        <taxon>Actinomycetes</taxon>
        <taxon>Actinopolysporales</taxon>
        <taxon>Actinopolysporaceae</taxon>
        <taxon>Actinopolyspora</taxon>
        <taxon>Actinopolyspora alba group</taxon>
    </lineage>
</organism>
<dbReference type="GO" id="GO:0003743">
    <property type="term" value="F:translation initiation factor activity"/>
    <property type="evidence" value="ECO:0007669"/>
    <property type="project" value="UniProtKB-KW"/>
</dbReference>
<keyword evidence="3" id="KW-1185">Reference proteome</keyword>
<evidence type="ECO:0000313" key="2">
    <source>
        <dbReference type="EMBL" id="SFD90792.1"/>
    </source>
</evidence>
<feature type="compositionally biased region" description="Basic and acidic residues" evidence="1">
    <location>
        <begin position="17"/>
        <end position="33"/>
    </location>
</feature>
<keyword evidence="2" id="KW-0396">Initiation factor</keyword>
<sequence>MYGSEVSVAEIEAVVEQSRRSKDELDSEYERETAAVQAEVDERERVFQEQEERARREEEQRREAERAVLWERARREQISIGEREDEDPFAHQVSSSGFPSGPTPGPAAAPGAAGAQPPPARPEVGWNVAAGRFGRSTPEEPPPEEPPVEQQPDSTPSRPSERRPDPAPRPRRRPAADDWDDEEEDFSQRSWLR</sequence>
<evidence type="ECO:0000313" key="3">
    <source>
        <dbReference type="Proteomes" id="UP000198716"/>
    </source>
</evidence>
<feature type="region of interest" description="Disordered" evidence="1">
    <location>
        <begin position="15"/>
        <end position="193"/>
    </location>
</feature>
<dbReference type="EMBL" id="FOMZ01000005">
    <property type="protein sequence ID" value="SFD90792.1"/>
    <property type="molecule type" value="Genomic_DNA"/>
</dbReference>
<keyword evidence="2" id="KW-0648">Protein biosynthesis</keyword>
<proteinExistence type="predicted"/>
<feature type="compositionally biased region" description="Basic and acidic residues" evidence="1">
    <location>
        <begin position="40"/>
        <end position="77"/>
    </location>
</feature>
<dbReference type="Proteomes" id="UP000198716">
    <property type="component" value="Unassembled WGS sequence"/>
</dbReference>
<reference evidence="3" key="1">
    <citation type="submission" date="2016-10" db="EMBL/GenBank/DDBJ databases">
        <authorList>
            <person name="Varghese N."/>
            <person name="Submissions S."/>
        </authorList>
    </citation>
    <scope>NUCLEOTIDE SEQUENCE [LARGE SCALE GENOMIC DNA]</scope>
    <source>
        <strain evidence="3">DSM 45004</strain>
    </source>
</reference>
<dbReference type="AlphaFoldDB" id="A0A1I1W6N6"/>
<name>A0A1I1W6N6_9ACTN</name>
<feature type="compositionally biased region" description="Basic and acidic residues" evidence="1">
    <location>
        <begin position="159"/>
        <end position="168"/>
    </location>
</feature>
<dbReference type="RefSeq" id="WP_092925793.1">
    <property type="nucleotide sequence ID" value="NZ_FOMZ01000005.1"/>
</dbReference>
<evidence type="ECO:0000256" key="1">
    <source>
        <dbReference type="SAM" id="MobiDB-lite"/>
    </source>
</evidence>